<proteinExistence type="predicted"/>
<sequence length="100" mass="10746">MSTNKDDNSLSLGKPTPGVPTFACLIYLSQDDSGKSIARVANLGGLQASAASPRDAMMRVCREFKEIVRGAHAAGEEIDWIDPPMEPKPGEQVRSIPVHL</sequence>
<gene>
    <name evidence="2" type="ORF">MFFC18_22450</name>
</gene>
<dbReference type="Proteomes" id="UP000322214">
    <property type="component" value="Chromosome"/>
</dbReference>
<organism evidence="2 3">
    <name type="scientific">Mariniblastus fucicola</name>
    <dbReference type="NCBI Taxonomy" id="980251"/>
    <lineage>
        <taxon>Bacteria</taxon>
        <taxon>Pseudomonadati</taxon>
        <taxon>Planctomycetota</taxon>
        <taxon>Planctomycetia</taxon>
        <taxon>Pirellulales</taxon>
        <taxon>Pirellulaceae</taxon>
        <taxon>Mariniblastus</taxon>
    </lineage>
</organism>
<accession>A0A5B9PB01</accession>
<evidence type="ECO:0000313" key="3">
    <source>
        <dbReference type="Proteomes" id="UP000322214"/>
    </source>
</evidence>
<evidence type="ECO:0000256" key="1">
    <source>
        <dbReference type="SAM" id="MobiDB-lite"/>
    </source>
</evidence>
<dbReference type="EMBL" id="CP042912">
    <property type="protein sequence ID" value="QEG22365.1"/>
    <property type="molecule type" value="Genomic_DNA"/>
</dbReference>
<evidence type="ECO:0000313" key="2">
    <source>
        <dbReference type="EMBL" id="QEG22365.1"/>
    </source>
</evidence>
<feature type="region of interest" description="Disordered" evidence="1">
    <location>
        <begin position="75"/>
        <end position="100"/>
    </location>
</feature>
<keyword evidence="3" id="KW-1185">Reference proteome</keyword>
<dbReference type="OrthoDB" id="283927at2"/>
<protein>
    <submittedName>
        <fullName evidence="2">Uncharacterized protein</fullName>
    </submittedName>
</protein>
<name>A0A5B9PB01_9BACT</name>
<dbReference type="RefSeq" id="WP_148618797.1">
    <property type="nucleotide sequence ID" value="NZ_CP042912.1"/>
</dbReference>
<dbReference type="AlphaFoldDB" id="A0A5B9PB01"/>
<dbReference type="KEGG" id="mff:MFFC18_22450"/>
<reference evidence="2 3" key="1">
    <citation type="submission" date="2019-08" db="EMBL/GenBank/DDBJ databases">
        <title>Deep-cultivation of Planctomycetes and their phenomic and genomic characterization uncovers novel biology.</title>
        <authorList>
            <person name="Wiegand S."/>
            <person name="Jogler M."/>
            <person name="Boedeker C."/>
            <person name="Pinto D."/>
            <person name="Vollmers J."/>
            <person name="Rivas-Marin E."/>
            <person name="Kohn T."/>
            <person name="Peeters S.H."/>
            <person name="Heuer A."/>
            <person name="Rast P."/>
            <person name="Oberbeckmann S."/>
            <person name="Bunk B."/>
            <person name="Jeske O."/>
            <person name="Meyerdierks A."/>
            <person name="Storesund J.E."/>
            <person name="Kallscheuer N."/>
            <person name="Luecker S."/>
            <person name="Lage O.M."/>
            <person name="Pohl T."/>
            <person name="Merkel B.J."/>
            <person name="Hornburger P."/>
            <person name="Mueller R.-W."/>
            <person name="Bruemmer F."/>
            <person name="Labrenz M."/>
            <person name="Spormann A.M."/>
            <person name="Op den Camp H."/>
            <person name="Overmann J."/>
            <person name="Amann R."/>
            <person name="Jetten M.S.M."/>
            <person name="Mascher T."/>
            <person name="Medema M.H."/>
            <person name="Devos D.P."/>
            <person name="Kaster A.-K."/>
            <person name="Ovreas L."/>
            <person name="Rohde M."/>
            <person name="Galperin M.Y."/>
            <person name="Jogler C."/>
        </authorList>
    </citation>
    <scope>NUCLEOTIDE SEQUENCE [LARGE SCALE GENOMIC DNA]</scope>
    <source>
        <strain evidence="2 3">FC18</strain>
    </source>
</reference>